<gene>
    <name evidence="1" type="ORF">HPB52_023978</name>
</gene>
<dbReference type="Proteomes" id="UP000821837">
    <property type="component" value="Chromosome 3"/>
</dbReference>
<organism evidence="1 2">
    <name type="scientific">Rhipicephalus sanguineus</name>
    <name type="common">Brown dog tick</name>
    <name type="synonym">Ixodes sanguineus</name>
    <dbReference type="NCBI Taxonomy" id="34632"/>
    <lineage>
        <taxon>Eukaryota</taxon>
        <taxon>Metazoa</taxon>
        <taxon>Ecdysozoa</taxon>
        <taxon>Arthropoda</taxon>
        <taxon>Chelicerata</taxon>
        <taxon>Arachnida</taxon>
        <taxon>Acari</taxon>
        <taxon>Parasitiformes</taxon>
        <taxon>Ixodida</taxon>
        <taxon>Ixodoidea</taxon>
        <taxon>Ixodidae</taxon>
        <taxon>Rhipicephalinae</taxon>
        <taxon>Rhipicephalus</taxon>
        <taxon>Rhipicephalus</taxon>
    </lineage>
</organism>
<comment type="caution">
    <text evidence="1">The sequence shown here is derived from an EMBL/GenBank/DDBJ whole genome shotgun (WGS) entry which is preliminary data.</text>
</comment>
<keyword evidence="2" id="KW-1185">Reference proteome</keyword>
<accession>A0A9D4Q400</accession>
<reference evidence="1" key="1">
    <citation type="journal article" date="2020" name="Cell">
        <title>Large-Scale Comparative Analyses of Tick Genomes Elucidate Their Genetic Diversity and Vector Capacities.</title>
        <authorList>
            <consortium name="Tick Genome and Microbiome Consortium (TIGMIC)"/>
            <person name="Jia N."/>
            <person name="Wang J."/>
            <person name="Shi W."/>
            <person name="Du L."/>
            <person name="Sun Y."/>
            <person name="Zhan W."/>
            <person name="Jiang J.F."/>
            <person name="Wang Q."/>
            <person name="Zhang B."/>
            <person name="Ji P."/>
            <person name="Bell-Sakyi L."/>
            <person name="Cui X.M."/>
            <person name="Yuan T.T."/>
            <person name="Jiang B.G."/>
            <person name="Yang W.F."/>
            <person name="Lam T.T."/>
            <person name="Chang Q.C."/>
            <person name="Ding S.J."/>
            <person name="Wang X.J."/>
            <person name="Zhu J.G."/>
            <person name="Ruan X.D."/>
            <person name="Zhao L."/>
            <person name="Wei J.T."/>
            <person name="Ye R.Z."/>
            <person name="Que T.C."/>
            <person name="Du C.H."/>
            <person name="Zhou Y.H."/>
            <person name="Cheng J.X."/>
            <person name="Dai P.F."/>
            <person name="Guo W.B."/>
            <person name="Han X.H."/>
            <person name="Huang E.J."/>
            <person name="Li L.F."/>
            <person name="Wei W."/>
            <person name="Gao Y.C."/>
            <person name="Liu J.Z."/>
            <person name="Shao H.Z."/>
            <person name="Wang X."/>
            <person name="Wang C.C."/>
            <person name="Yang T.C."/>
            <person name="Huo Q.B."/>
            <person name="Li W."/>
            <person name="Chen H.Y."/>
            <person name="Chen S.E."/>
            <person name="Zhou L.G."/>
            <person name="Ni X.B."/>
            <person name="Tian J.H."/>
            <person name="Sheng Y."/>
            <person name="Liu T."/>
            <person name="Pan Y.S."/>
            <person name="Xia L.Y."/>
            <person name="Li J."/>
            <person name="Zhao F."/>
            <person name="Cao W.C."/>
        </authorList>
    </citation>
    <scope>NUCLEOTIDE SEQUENCE</scope>
    <source>
        <strain evidence="1">Rsan-2018</strain>
    </source>
</reference>
<evidence type="ECO:0000313" key="1">
    <source>
        <dbReference type="EMBL" id="KAH7963947.1"/>
    </source>
</evidence>
<sequence>MDSRSRFLCRPRSNGEAVRGEVSWTQSAEDIPSMLARNAEDIASPFACSARVALASTCEHADRVSLDIPVLINVSPYSGDPKSTLFAERPAAMLPSLCPSVKPFNPAYPRAWFLQLDATLAVNCVTAQLLMHAVLINALLVELRHLSAASKSSPQTYDDL</sequence>
<dbReference type="EMBL" id="JABSTV010001249">
    <property type="protein sequence ID" value="KAH7963947.1"/>
    <property type="molecule type" value="Genomic_DNA"/>
</dbReference>
<protein>
    <submittedName>
        <fullName evidence="1">Uncharacterized protein</fullName>
    </submittedName>
</protein>
<proteinExistence type="predicted"/>
<name>A0A9D4Q400_RHISA</name>
<evidence type="ECO:0000313" key="2">
    <source>
        <dbReference type="Proteomes" id="UP000821837"/>
    </source>
</evidence>
<dbReference type="AlphaFoldDB" id="A0A9D4Q400"/>
<reference evidence="1" key="2">
    <citation type="submission" date="2021-09" db="EMBL/GenBank/DDBJ databases">
        <authorList>
            <person name="Jia N."/>
            <person name="Wang J."/>
            <person name="Shi W."/>
            <person name="Du L."/>
            <person name="Sun Y."/>
            <person name="Zhan W."/>
            <person name="Jiang J."/>
            <person name="Wang Q."/>
            <person name="Zhang B."/>
            <person name="Ji P."/>
            <person name="Sakyi L.B."/>
            <person name="Cui X."/>
            <person name="Yuan T."/>
            <person name="Jiang B."/>
            <person name="Yang W."/>
            <person name="Lam T.T.-Y."/>
            <person name="Chang Q."/>
            <person name="Ding S."/>
            <person name="Wang X."/>
            <person name="Zhu J."/>
            <person name="Ruan X."/>
            <person name="Zhao L."/>
            <person name="Wei J."/>
            <person name="Que T."/>
            <person name="Du C."/>
            <person name="Cheng J."/>
            <person name="Dai P."/>
            <person name="Han X."/>
            <person name="Huang E."/>
            <person name="Gao Y."/>
            <person name="Liu J."/>
            <person name="Shao H."/>
            <person name="Ye R."/>
            <person name="Li L."/>
            <person name="Wei W."/>
            <person name="Wang X."/>
            <person name="Wang C."/>
            <person name="Huo Q."/>
            <person name="Li W."/>
            <person name="Guo W."/>
            <person name="Chen H."/>
            <person name="Chen S."/>
            <person name="Zhou L."/>
            <person name="Zhou L."/>
            <person name="Ni X."/>
            <person name="Tian J."/>
            <person name="Zhou Y."/>
            <person name="Sheng Y."/>
            <person name="Liu T."/>
            <person name="Pan Y."/>
            <person name="Xia L."/>
            <person name="Li J."/>
            <person name="Zhao F."/>
            <person name="Cao W."/>
        </authorList>
    </citation>
    <scope>NUCLEOTIDE SEQUENCE</scope>
    <source>
        <strain evidence="1">Rsan-2018</strain>
        <tissue evidence="1">Larvae</tissue>
    </source>
</reference>